<dbReference type="AlphaFoldDB" id="A0AAV8YYR8"/>
<feature type="compositionally biased region" description="Polar residues" evidence="1">
    <location>
        <begin position="7"/>
        <end position="20"/>
    </location>
</feature>
<proteinExistence type="predicted"/>
<reference evidence="2" key="1">
    <citation type="journal article" date="2023" name="Insect Mol. Biol.">
        <title>Genome sequencing provides insights into the evolution of gene families encoding plant cell wall-degrading enzymes in longhorned beetles.</title>
        <authorList>
            <person name="Shin N.R."/>
            <person name="Okamura Y."/>
            <person name="Kirsch R."/>
            <person name="Pauchet Y."/>
        </authorList>
    </citation>
    <scope>NUCLEOTIDE SEQUENCE</scope>
    <source>
        <strain evidence="2">RBIC_L_NR</strain>
    </source>
</reference>
<dbReference type="Proteomes" id="UP001162156">
    <property type="component" value="Unassembled WGS sequence"/>
</dbReference>
<protein>
    <submittedName>
        <fullName evidence="2">Uncharacterized protein</fullName>
    </submittedName>
</protein>
<evidence type="ECO:0000256" key="1">
    <source>
        <dbReference type="SAM" id="MobiDB-lite"/>
    </source>
</evidence>
<keyword evidence="3" id="KW-1185">Reference proteome</keyword>
<dbReference type="EMBL" id="JANEYF010001814">
    <property type="protein sequence ID" value="KAJ8956480.1"/>
    <property type="molecule type" value="Genomic_DNA"/>
</dbReference>
<sequence>MVEKILSNKTLHNFQGPDSTSNEDKSGLIWKIASNHSRSPINNINRITANIDDEISKIVHWSVKWLMEQNNCDMSPPVNGEKEPVKMPLSINSFSDYYNIVVPLIMLELWQYIYQTLYNKDEER</sequence>
<feature type="region of interest" description="Disordered" evidence="1">
    <location>
        <begin position="1"/>
        <end position="24"/>
    </location>
</feature>
<comment type="caution">
    <text evidence="2">The sequence shown here is derived from an EMBL/GenBank/DDBJ whole genome shotgun (WGS) entry which is preliminary data.</text>
</comment>
<gene>
    <name evidence="2" type="ORF">NQ314_006717</name>
</gene>
<organism evidence="2 3">
    <name type="scientific">Rhamnusium bicolor</name>
    <dbReference type="NCBI Taxonomy" id="1586634"/>
    <lineage>
        <taxon>Eukaryota</taxon>
        <taxon>Metazoa</taxon>
        <taxon>Ecdysozoa</taxon>
        <taxon>Arthropoda</taxon>
        <taxon>Hexapoda</taxon>
        <taxon>Insecta</taxon>
        <taxon>Pterygota</taxon>
        <taxon>Neoptera</taxon>
        <taxon>Endopterygota</taxon>
        <taxon>Coleoptera</taxon>
        <taxon>Polyphaga</taxon>
        <taxon>Cucujiformia</taxon>
        <taxon>Chrysomeloidea</taxon>
        <taxon>Cerambycidae</taxon>
        <taxon>Lepturinae</taxon>
        <taxon>Rhagiini</taxon>
        <taxon>Rhamnusium</taxon>
    </lineage>
</organism>
<evidence type="ECO:0000313" key="2">
    <source>
        <dbReference type="EMBL" id="KAJ8956480.1"/>
    </source>
</evidence>
<evidence type="ECO:0000313" key="3">
    <source>
        <dbReference type="Proteomes" id="UP001162156"/>
    </source>
</evidence>
<accession>A0AAV8YYR8</accession>
<name>A0AAV8YYR8_9CUCU</name>